<comment type="subunit">
    <text evidence="5">Homopolymer.</text>
</comment>
<keyword evidence="8" id="KW-1185">Reference proteome</keyword>
<dbReference type="SUPFAM" id="SSF55620">
    <property type="entry name" value="Tetrahydrobiopterin biosynthesis enzymes-like"/>
    <property type="match status" value="1"/>
</dbReference>
<evidence type="ECO:0000256" key="4">
    <source>
        <dbReference type="ARBA" id="ARBA00022801"/>
    </source>
</evidence>
<evidence type="ECO:0000256" key="5">
    <source>
        <dbReference type="HAMAP-Rule" id="MF_00223"/>
    </source>
</evidence>
<keyword evidence="5" id="KW-0862">Zinc</keyword>
<evidence type="ECO:0000259" key="6">
    <source>
        <dbReference type="Pfam" id="PF01227"/>
    </source>
</evidence>
<feature type="binding site" evidence="5">
    <location>
        <position position="75"/>
    </location>
    <ligand>
        <name>Zn(2+)</name>
        <dbReference type="ChEBI" id="CHEBI:29105"/>
    </ligand>
</feature>
<evidence type="ECO:0000313" key="8">
    <source>
        <dbReference type="Proteomes" id="UP000032360"/>
    </source>
</evidence>
<dbReference type="InterPro" id="IPR043133">
    <property type="entry name" value="GTP-CH-I_C/QueF"/>
</dbReference>
<dbReference type="Gene3D" id="3.30.1130.10">
    <property type="match status" value="1"/>
</dbReference>
<keyword evidence="5" id="KW-0479">Metal-binding</keyword>
<keyword evidence="4 5" id="KW-0378">Hydrolase</keyword>
<dbReference type="PROSITE" id="PS00859">
    <property type="entry name" value="GTP_CYCLOHYDROL_1_1"/>
    <property type="match status" value="1"/>
</dbReference>
<keyword evidence="5" id="KW-0547">Nucleotide-binding</keyword>
<dbReference type="FunFam" id="3.30.1130.10:FF:000001">
    <property type="entry name" value="GTP cyclohydrolase 1"/>
    <property type="match status" value="1"/>
</dbReference>
<keyword evidence="5" id="KW-0342">GTP-binding</keyword>
<comment type="caution">
    <text evidence="7">The sequence shown here is derived from an EMBL/GenBank/DDBJ whole genome shotgun (WGS) entry which is preliminary data.</text>
</comment>
<name>A0A0D8HJD9_9ACTN</name>
<comment type="catalytic activity">
    <reaction evidence="1 5">
        <text>GTP + H2O = 7,8-dihydroneopterin 3'-triphosphate + formate + H(+)</text>
        <dbReference type="Rhea" id="RHEA:17473"/>
        <dbReference type="ChEBI" id="CHEBI:15377"/>
        <dbReference type="ChEBI" id="CHEBI:15378"/>
        <dbReference type="ChEBI" id="CHEBI:15740"/>
        <dbReference type="ChEBI" id="CHEBI:37565"/>
        <dbReference type="ChEBI" id="CHEBI:58462"/>
        <dbReference type="EC" id="3.5.4.16"/>
    </reaction>
</comment>
<dbReference type="RefSeq" id="WP_052604839.1">
    <property type="nucleotide sequence ID" value="NZ_JXYS01000026.1"/>
</dbReference>
<dbReference type="PANTHER" id="PTHR11109:SF7">
    <property type="entry name" value="GTP CYCLOHYDROLASE 1"/>
    <property type="match status" value="1"/>
</dbReference>
<feature type="binding site" evidence="5">
    <location>
        <position position="78"/>
    </location>
    <ligand>
        <name>Zn(2+)</name>
        <dbReference type="ChEBI" id="CHEBI:29105"/>
    </ligand>
</feature>
<reference evidence="7 8" key="1">
    <citation type="submission" date="2015-01" db="EMBL/GenBank/DDBJ databases">
        <title>Draft genome of the acidophilic iron oxidizer Acidithrix ferrooxidans strain Py-F3.</title>
        <authorList>
            <person name="Poehlein A."/>
            <person name="Eisen S."/>
            <person name="Schloemann M."/>
            <person name="Johnson B.D."/>
            <person name="Daniel R."/>
            <person name="Muehling M."/>
        </authorList>
    </citation>
    <scope>NUCLEOTIDE SEQUENCE [LARGE SCALE GENOMIC DNA]</scope>
    <source>
        <strain evidence="7 8">Py-F3</strain>
    </source>
</reference>
<evidence type="ECO:0000313" key="7">
    <source>
        <dbReference type="EMBL" id="KJF17969.1"/>
    </source>
</evidence>
<dbReference type="InterPro" id="IPR001474">
    <property type="entry name" value="GTP_CycHdrlase_I"/>
</dbReference>
<dbReference type="Pfam" id="PF01227">
    <property type="entry name" value="GTP_cyclohydroI"/>
    <property type="match status" value="1"/>
</dbReference>
<dbReference type="STRING" id="1280514.AXFE_10650"/>
<dbReference type="GO" id="GO:0006730">
    <property type="term" value="P:one-carbon metabolic process"/>
    <property type="evidence" value="ECO:0007669"/>
    <property type="project" value="UniProtKB-UniRule"/>
</dbReference>
<dbReference type="HAMAP" id="MF_00223">
    <property type="entry name" value="FolE"/>
    <property type="match status" value="1"/>
</dbReference>
<dbReference type="InterPro" id="IPR020602">
    <property type="entry name" value="GTP_CycHdrlase_I_dom"/>
</dbReference>
<comment type="similarity">
    <text evidence="5">Belongs to the GTP cyclohydrolase I family.</text>
</comment>
<dbReference type="NCBIfam" id="NF006826">
    <property type="entry name" value="PRK09347.1-3"/>
    <property type="match status" value="1"/>
</dbReference>
<feature type="binding site" evidence="5">
    <location>
        <position position="148"/>
    </location>
    <ligand>
        <name>Zn(2+)</name>
        <dbReference type="ChEBI" id="CHEBI:29105"/>
    </ligand>
</feature>
<dbReference type="Proteomes" id="UP000032360">
    <property type="component" value="Unassembled WGS sequence"/>
</dbReference>
<feature type="domain" description="GTP cyclohydrolase I" evidence="6">
    <location>
        <begin position="8"/>
        <end position="184"/>
    </location>
</feature>
<dbReference type="PATRIC" id="fig|1280514.3.peg.1408"/>
<dbReference type="GO" id="GO:0046654">
    <property type="term" value="P:tetrahydrofolate biosynthetic process"/>
    <property type="evidence" value="ECO:0007669"/>
    <property type="project" value="UniProtKB-UniRule"/>
</dbReference>
<protein>
    <recommendedName>
        <fullName evidence="5">GTP cyclohydrolase 1</fullName>
        <ecNumber evidence="5">3.5.4.16</ecNumber>
    </recommendedName>
    <alternativeName>
        <fullName evidence="5">GTP cyclohydrolase I</fullName>
        <shortName evidence="5">GTP-CH-I</shortName>
    </alternativeName>
</protein>
<dbReference type="GO" id="GO:0008270">
    <property type="term" value="F:zinc ion binding"/>
    <property type="evidence" value="ECO:0007669"/>
    <property type="project" value="UniProtKB-UniRule"/>
</dbReference>
<dbReference type="GO" id="GO:0003934">
    <property type="term" value="F:GTP cyclohydrolase I activity"/>
    <property type="evidence" value="ECO:0007669"/>
    <property type="project" value="UniProtKB-UniRule"/>
</dbReference>
<dbReference type="AlphaFoldDB" id="A0A0D8HJD9"/>
<dbReference type="GO" id="GO:0006729">
    <property type="term" value="P:tetrahydrobiopterin biosynthetic process"/>
    <property type="evidence" value="ECO:0007669"/>
    <property type="project" value="TreeGrafter"/>
</dbReference>
<dbReference type="PANTHER" id="PTHR11109">
    <property type="entry name" value="GTP CYCLOHYDROLASE I"/>
    <property type="match status" value="1"/>
</dbReference>
<evidence type="ECO:0000256" key="1">
    <source>
        <dbReference type="ARBA" id="ARBA00001052"/>
    </source>
</evidence>
<sequence>MDVKRVVQAADAFLDALGVPLDDEARTATARRVGELWCDLLSGESDDPSRYLNGGFGGEFHEMIAVNDITFHSVCEHHLLPFYGKVSLCYLPGEAGLIAGASNLTRVVEVVSKRLQIQERLSSQIAQAIEDGIGAAGVLVVVRGTHFCMTMRETKDTGSCLVTVASRGVLTSNSDLRREARSLIMDDFRSDSDDL</sequence>
<dbReference type="InterPro" id="IPR018234">
    <property type="entry name" value="GTP_CycHdrlase_I_CS"/>
</dbReference>
<dbReference type="PROSITE" id="PS00860">
    <property type="entry name" value="GTP_CYCLOHYDROL_1_2"/>
    <property type="match status" value="1"/>
</dbReference>
<evidence type="ECO:0000256" key="3">
    <source>
        <dbReference type="ARBA" id="ARBA00022563"/>
    </source>
</evidence>
<keyword evidence="3 5" id="KW-0554">One-carbon metabolism</keyword>
<dbReference type="EMBL" id="JXYS01000026">
    <property type="protein sequence ID" value="KJF17969.1"/>
    <property type="molecule type" value="Genomic_DNA"/>
</dbReference>
<dbReference type="EC" id="3.5.4.16" evidence="5"/>
<accession>A0A0D8HJD9</accession>
<gene>
    <name evidence="5 7" type="primary">folE</name>
    <name evidence="7" type="ORF">AXFE_10650</name>
</gene>
<proteinExistence type="inferred from homology"/>
<dbReference type="UniPathway" id="UPA00848">
    <property type="reaction ID" value="UER00151"/>
</dbReference>
<dbReference type="OrthoDB" id="9801207at2"/>
<organism evidence="7 8">
    <name type="scientific">Acidithrix ferrooxidans</name>
    <dbReference type="NCBI Taxonomy" id="1280514"/>
    <lineage>
        <taxon>Bacteria</taxon>
        <taxon>Bacillati</taxon>
        <taxon>Actinomycetota</taxon>
        <taxon>Acidimicrobiia</taxon>
        <taxon>Acidimicrobiales</taxon>
        <taxon>Acidimicrobiaceae</taxon>
        <taxon>Acidithrix</taxon>
    </lineage>
</organism>
<comment type="pathway">
    <text evidence="2 5">Cofactor biosynthesis; 7,8-dihydroneopterin triphosphate biosynthesis; 7,8-dihydroneopterin triphosphate from GTP: step 1/1.</text>
</comment>
<evidence type="ECO:0000256" key="2">
    <source>
        <dbReference type="ARBA" id="ARBA00005080"/>
    </source>
</evidence>
<dbReference type="GO" id="GO:0005737">
    <property type="term" value="C:cytoplasm"/>
    <property type="evidence" value="ECO:0007669"/>
    <property type="project" value="TreeGrafter"/>
</dbReference>
<dbReference type="GO" id="GO:0005525">
    <property type="term" value="F:GTP binding"/>
    <property type="evidence" value="ECO:0007669"/>
    <property type="project" value="UniProtKB-KW"/>
</dbReference>